<organism evidence="4 6">
    <name type="scientific">Dracunculus medinensis</name>
    <name type="common">Guinea worm</name>
    <dbReference type="NCBI Taxonomy" id="318479"/>
    <lineage>
        <taxon>Eukaryota</taxon>
        <taxon>Metazoa</taxon>
        <taxon>Ecdysozoa</taxon>
        <taxon>Nematoda</taxon>
        <taxon>Chromadorea</taxon>
        <taxon>Rhabditida</taxon>
        <taxon>Spirurina</taxon>
        <taxon>Dracunculoidea</taxon>
        <taxon>Dracunculidae</taxon>
        <taxon>Dracunculus</taxon>
    </lineage>
</organism>
<keyword evidence="1" id="KW-0175">Coiled coil</keyword>
<evidence type="ECO:0000313" key="4">
    <source>
        <dbReference type="Proteomes" id="UP000038040"/>
    </source>
</evidence>
<dbReference type="Proteomes" id="UP000038040">
    <property type="component" value="Unplaced"/>
</dbReference>
<dbReference type="AlphaFoldDB" id="A0A0N4U954"/>
<keyword evidence="5" id="KW-1185">Reference proteome</keyword>
<accession>A0A0N4U954</accession>
<keyword evidence="2" id="KW-0472">Membrane</keyword>
<keyword evidence="2" id="KW-0812">Transmembrane</keyword>
<dbReference type="WBParaSite" id="DME_0000360001-mRNA-1">
    <property type="protein sequence ID" value="DME_0000360001-mRNA-1"/>
    <property type="gene ID" value="DME_0000360001"/>
</dbReference>
<evidence type="ECO:0000313" key="3">
    <source>
        <dbReference type="EMBL" id="VDN57632.1"/>
    </source>
</evidence>
<evidence type="ECO:0000256" key="1">
    <source>
        <dbReference type="SAM" id="Coils"/>
    </source>
</evidence>
<dbReference type="EMBL" id="UYYG01001161">
    <property type="protein sequence ID" value="VDN57632.1"/>
    <property type="molecule type" value="Genomic_DNA"/>
</dbReference>
<feature type="coiled-coil region" evidence="1">
    <location>
        <begin position="72"/>
        <end position="99"/>
    </location>
</feature>
<gene>
    <name evidence="3" type="ORF">DME_LOCUS7605</name>
</gene>
<proteinExistence type="predicted"/>
<evidence type="ECO:0000313" key="5">
    <source>
        <dbReference type="Proteomes" id="UP000274756"/>
    </source>
</evidence>
<dbReference type="Proteomes" id="UP000274756">
    <property type="component" value="Unassembled WGS sequence"/>
</dbReference>
<protein>
    <submittedName>
        <fullName evidence="3 6">Uncharacterized protein</fullName>
    </submittedName>
</protein>
<reference evidence="6" key="1">
    <citation type="submission" date="2017-02" db="UniProtKB">
        <authorList>
            <consortium name="WormBaseParasite"/>
        </authorList>
    </citation>
    <scope>IDENTIFICATION</scope>
</reference>
<sequence>MNENDEKHIAAENVRNSHLFDIYLLVHFTTASFSAAAGIWFACAFGYYRRRLKKVWAAKREYLEYLREPEGKETATAQTESEEKKRRELQQKVENVKLMKFRGVNLDADLATEMLDKEAYDAQTGISKRMEIRAVSPYDIDQYAQIEDDRRLAGTVKPFPLSPEGARAEAGHVAALPMPQKTQLIEVRDDRRSKFIFPALRSKILQATDAPRKPE</sequence>
<name>A0A0N4U954_DRAME</name>
<reference evidence="3 5" key="2">
    <citation type="submission" date="2018-11" db="EMBL/GenBank/DDBJ databases">
        <authorList>
            <consortium name="Pathogen Informatics"/>
        </authorList>
    </citation>
    <scope>NUCLEOTIDE SEQUENCE [LARGE SCALE GENOMIC DNA]</scope>
</reference>
<feature type="transmembrane region" description="Helical" evidence="2">
    <location>
        <begin position="22"/>
        <end position="48"/>
    </location>
</feature>
<keyword evidence="2" id="KW-1133">Transmembrane helix</keyword>
<evidence type="ECO:0000313" key="6">
    <source>
        <dbReference type="WBParaSite" id="DME_0000360001-mRNA-1"/>
    </source>
</evidence>
<evidence type="ECO:0000256" key="2">
    <source>
        <dbReference type="SAM" id="Phobius"/>
    </source>
</evidence>